<keyword evidence="2" id="KW-1185">Reference proteome</keyword>
<reference evidence="2" key="1">
    <citation type="submission" date="2014-07" db="EMBL/GenBank/DDBJ databases">
        <authorList>
            <person name="Martin A.A"/>
            <person name="De Silva N."/>
        </authorList>
    </citation>
    <scope>NUCLEOTIDE SEQUENCE</scope>
</reference>
<reference evidence="3" key="2">
    <citation type="submission" date="2015-08" db="UniProtKB">
        <authorList>
            <consortium name="WormBaseParasite"/>
        </authorList>
    </citation>
    <scope>IDENTIFICATION</scope>
</reference>
<organism evidence="2 3">
    <name type="scientific">Strongyloides venezuelensis</name>
    <name type="common">Threadworm</name>
    <dbReference type="NCBI Taxonomy" id="75913"/>
    <lineage>
        <taxon>Eukaryota</taxon>
        <taxon>Metazoa</taxon>
        <taxon>Ecdysozoa</taxon>
        <taxon>Nematoda</taxon>
        <taxon>Chromadorea</taxon>
        <taxon>Rhabditida</taxon>
        <taxon>Tylenchina</taxon>
        <taxon>Panagrolaimomorpha</taxon>
        <taxon>Strongyloidoidea</taxon>
        <taxon>Strongyloididae</taxon>
        <taxon>Strongyloides</taxon>
    </lineage>
</organism>
<sequence length="195" mass="22697">MKYLITFIVIAIITFVTLNAKKSPNTPKKTTTTTPSPPPWGKWDGKTNFSAKEIVKNATELYYNETSVLFKLLKITLNQTRIINGTNRYRVKYLAARCVIKDAKKSRKSKQSYKSSSKYKKPKCFGTVKKNTPFQAIFRDNTLQHQLGLYVTNLENKKTYKKVYKQPLKRVKKVQKKTKQAISEEKKIHNLVKWE</sequence>
<dbReference type="AlphaFoldDB" id="A0A0K0G4D6"/>
<feature type="chain" id="PRO_5005330706" evidence="1">
    <location>
        <begin position="21"/>
        <end position="195"/>
    </location>
</feature>
<accession>A0A0K0G4D6</accession>
<dbReference type="WBParaSite" id="SVE_1959600.1">
    <property type="protein sequence ID" value="SVE_1959600.1"/>
    <property type="gene ID" value="SVE_1959600"/>
</dbReference>
<proteinExistence type="predicted"/>
<protein>
    <submittedName>
        <fullName evidence="3">Cystatin domain-containing protein</fullName>
    </submittedName>
</protein>
<dbReference type="Proteomes" id="UP000035680">
    <property type="component" value="Unassembled WGS sequence"/>
</dbReference>
<evidence type="ECO:0000313" key="2">
    <source>
        <dbReference type="Proteomes" id="UP000035680"/>
    </source>
</evidence>
<evidence type="ECO:0000256" key="1">
    <source>
        <dbReference type="SAM" id="SignalP"/>
    </source>
</evidence>
<feature type="signal peptide" evidence="1">
    <location>
        <begin position="1"/>
        <end position="20"/>
    </location>
</feature>
<name>A0A0K0G4D6_STRVS</name>
<keyword evidence="1" id="KW-0732">Signal</keyword>
<evidence type="ECO:0000313" key="3">
    <source>
        <dbReference type="WBParaSite" id="SVE_1959600.1"/>
    </source>
</evidence>